<keyword evidence="6" id="KW-0677">Repeat</keyword>
<dbReference type="GO" id="GO:0015293">
    <property type="term" value="F:symporter activity"/>
    <property type="evidence" value="ECO:0007669"/>
    <property type="project" value="UniProtKB-KW"/>
</dbReference>
<keyword evidence="4" id="KW-0813">Transport</keyword>
<evidence type="ECO:0000256" key="10">
    <source>
        <dbReference type="ARBA" id="ARBA00023180"/>
    </source>
</evidence>
<accession>A0A1B6ISS5</accession>
<evidence type="ECO:0000256" key="3">
    <source>
        <dbReference type="ARBA" id="ARBA00006855"/>
    </source>
</evidence>
<evidence type="ECO:0000256" key="14">
    <source>
        <dbReference type="ARBA" id="ARBA00074957"/>
    </source>
</evidence>
<keyword evidence="11" id="KW-0458">Lysosome</keyword>
<reference evidence="17" key="1">
    <citation type="submission" date="2015-11" db="EMBL/GenBank/DDBJ databases">
        <title>De novo transcriptome assembly of four potential Pierce s Disease insect vectors from Arizona vineyards.</title>
        <authorList>
            <person name="Tassone E.E."/>
        </authorList>
    </citation>
    <scope>NUCLEOTIDE SEQUENCE</scope>
</reference>
<dbReference type="SMART" id="SM00679">
    <property type="entry name" value="CTNS"/>
    <property type="match status" value="2"/>
</dbReference>
<feature type="transmembrane region" description="Helical" evidence="16">
    <location>
        <begin position="200"/>
        <end position="220"/>
    </location>
</feature>
<feature type="transmembrane region" description="Helical" evidence="16">
    <location>
        <begin position="33"/>
        <end position="55"/>
    </location>
</feature>
<dbReference type="Gene3D" id="1.20.1280.290">
    <property type="match status" value="1"/>
</dbReference>
<dbReference type="NCBIfam" id="TIGR00951">
    <property type="entry name" value="2A43"/>
    <property type="match status" value="1"/>
</dbReference>
<organism evidence="17">
    <name type="scientific">Homalodisca liturata</name>
    <dbReference type="NCBI Taxonomy" id="320908"/>
    <lineage>
        <taxon>Eukaryota</taxon>
        <taxon>Metazoa</taxon>
        <taxon>Ecdysozoa</taxon>
        <taxon>Arthropoda</taxon>
        <taxon>Hexapoda</taxon>
        <taxon>Insecta</taxon>
        <taxon>Pterygota</taxon>
        <taxon>Neoptera</taxon>
        <taxon>Paraneoptera</taxon>
        <taxon>Hemiptera</taxon>
        <taxon>Auchenorrhyncha</taxon>
        <taxon>Membracoidea</taxon>
        <taxon>Cicadellidae</taxon>
        <taxon>Cicadellinae</taxon>
        <taxon>Proconiini</taxon>
        <taxon>Homalodisca</taxon>
    </lineage>
</organism>
<dbReference type="GO" id="GO:0045335">
    <property type="term" value="C:phagocytic vesicle"/>
    <property type="evidence" value="ECO:0007669"/>
    <property type="project" value="UniProtKB-SubCell"/>
</dbReference>
<evidence type="ECO:0000256" key="12">
    <source>
        <dbReference type="ARBA" id="ARBA00048473"/>
    </source>
</evidence>
<dbReference type="GO" id="GO:0015184">
    <property type="term" value="F:L-cystine transmembrane transporter activity"/>
    <property type="evidence" value="ECO:0007669"/>
    <property type="project" value="TreeGrafter"/>
</dbReference>
<comment type="similarity">
    <text evidence="3">Belongs to the cystinosin family.</text>
</comment>
<dbReference type="AlphaFoldDB" id="A0A1B6ISS5"/>
<evidence type="ECO:0000256" key="16">
    <source>
        <dbReference type="SAM" id="Phobius"/>
    </source>
</evidence>
<dbReference type="InterPro" id="IPR005282">
    <property type="entry name" value="LC_transporter"/>
</dbReference>
<evidence type="ECO:0000313" key="17">
    <source>
        <dbReference type="EMBL" id="JAS89984.1"/>
    </source>
</evidence>
<feature type="transmembrane region" description="Helical" evidence="16">
    <location>
        <begin position="275"/>
        <end position="296"/>
    </location>
</feature>
<evidence type="ECO:0000256" key="6">
    <source>
        <dbReference type="ARBA" id="ARBA00022737"/>
    </source>
</evidence>
<comment type="catalytic activity">
    <reaction evidence="12">
        <text>L-cystine(out) + H(+)(out) = L-cystine(in) + H(+)(in)</text>
        <dbReference type="Rhea" id="RHEA:66172"/>
        <dbReference type="ChEBI" id="CHEBI:15378"/>
        <dbReference type="ChEBI" id="CHEBI:35491"/>
    </reaction>
    <physiologicalReaction direction="left-to-right" evidence="12">
        <dbReference type="Rhea" id="RHEA:66173"/>
    </physiologicalReaction>
</comment>
<evidence type="ECO:0000256" key="8">
    <source>
        <dbReference type="ARBA" id="ARBA00022989"/>
    </source>
</evidence>
<feature type="transmembrane region" description="Helical" evidence="16">
    <location>
        <begin position="240"/>
        <end position="263"/>
    </location>
</feature>
<evidence type="ECO:0000256" key="9">
    <source>
        <dbReference type="ARBA" id="ARBA00023136"/>
    </source>
</evidence>
<evidence type="ECO:0000256" key="2">
    <source>
        <dbReference type="ARBA" id="ARBA00004262"/>
    </source>
</evidence>
<dbReference type="Pfam" id="PF04193">
    <property type="entry name" value="PQ-loop"/>
    <property type="match status" value="2"/>
</dbReference>
<protein>
    <recommendedName>
        <fullName evidence="14">Cystinosin homolog</fullName>
    </recommendedName>
</protein>
<feature type="transmembrane region" description="Helical" evidence="16">
    <location>
        <begin position="302"/>
        <end position="320"/>
    </location>
</feature>
<dbReference type="GO" id="GO:0005765">
    <property type="term" value="C:lysosomal membrane"/>
    <property type="evidence" value="ECO:0007669"/>
    <property type="project" value="UniProtKB-SubCell"/>
</dbReference>
<feature type="region of interest" description="Disordered" evidence="15">
    <location>
        <begin position="416"/>
        <end position="446"/>
    </location>
</feature>
<keyword evidence="5 16" id="KW-0812">Transmembrane</keyword>
<keyword evidence="10" id="KW-0325">Glycoprotein</keyword>
<evidence type="ECO:0000256" key="5">
    <source>
        <dbReference type="ARBA" id="ARBA00022692"/>
    </source>
</evidence>
<name>A0A1B6ISS5_9HEMI</name>
<evidence type="ECO:0000256" key="15">
    <source>
        <dbReference type="SAM" id="MobiDB-lite"/>
    </source>
</evidence>
<evidence type="ECO:0000256" key="1">
    <source>
        <dbReference type="ARBA" id="ARBA00004155"/>
    </source>
</evidence>
<sequence>PRSVVGRQLVRKQSVHFPLNRLTQHSKKMSPKLSFCSCSSTCKMFLLITTLIFFFSGVSSDLVISDTDLSIIVDQSSSFTLRLTEPLPESVNISIAVTHAGVVSIDPTTIEAPPNSVGPWPVNVTAKEGGHVIVYAVISPNITQDDQAFTRVTAQHSQTIALISFIIGWVYFFAWSISFYPQIYDNFVRKSVVGLNFDFLALNIVGFTMYGIFNIGLYWVPEVEREYFIRHPRGLNPVQLNDIVFAVHAAFATLITISQCFCFERGNQRVSTTAWSILAAFALIFITCLGLALFDYILWLDFLYDCSYIKLTITLIKYIPQAFMNYQRKSTVGWSIGNVFLDFTGGLLSMGQMLMNAYNYNDWVSIFGDPTKFGLGLFSVVFDILFIFQHYILYRNPYQLIPGDMYAHAPDSVVGDDDCSVPEGYQENELPDDPVTPAPDMQSVDT</sequence>
<feature type="non-terminal residue" evidence="17">
    <location>
        <position position="1"/>
    </location>
</feature>
<dbReference type="EMBL" id="GECU01017722">
    <property type="protein sequence ID" value="JAS89984.1"/>
    <property type="molecule type" value="Transcribed_RNA"/>
</dbReference>
<dbReference type="PANTHER" id="PTHR13131">
    <property type="entry name" value="CYSTINOSIN"/>
    <property type="match status" value="1"/>
</dbReference>
<evidence type="ECO:0000256" key="4">
    <source>
        <dbReference type="ARBA" id="ARBA00022448"/>
    </source>
</evidence>
<feature type="transmembrane region" description="Helical" evidence="16">
    <location>
        <begin position="160"/>
        <end position="180"/>
    </location>
</feature>
<evidence type="ECO:0000256" key="13">
    <source>
        <dbReference type="ARBA" id="ARBA00055495"/>
    </source>
</evidence>
<keyword evidence="7" id="KW-0769">Symport</keyword>
<dbReference type="FunFam" id="1.20.1280.290:FF:000023">
    <property type="entry name" value="Cystinosin homolog"/>
    <property type="match status" value="1"/>
</dbReference>
<feature type="transmembrane region" description="Helical" evidence="16">
    <location>
        <begin position="332"/>
        <end position="355"/>
    </location>
</feature>
<gene>
    <name evidence="17" type="ORF">g.16741</name>
</gene>
<feature type="transmembrane region" description="Helical" evidence="16">
    <location>
        <begin position="375"/>
        <end position="394"/>
    </location>
</feature>
<dbReference type="PANTHER" id="PTHR13131:SF5">
    <property type="entry name" value="CYSTINOSIN"/>
    <property type="match status" value="1"/>
</dbReference>
<keyword evidence="9 16" id="KW-0472">Membrane</keyword>
<evidence type="ECO:0000256" key="7">
    <source>
        <dbReference type="ARBA" id="ARBA00022847"/>
    </source>
</evidence>
<dbReference type="InterPro" id="IPR006603">
    <property type="entry name" value="PQ-loop_rpt"/>
</dbReference>
<keyword evidence="8 16" id="KW-1133">Transmembrane helix</keyword>
<dbReference type="FunFam" id="1.20.1280.290:FF:000016">
    <property type="entry name" value="Cystinosin homolog"/>
    <property type="match status" value="1"/>
</dbReference>
<comment type="function">
    <text evidence="13">Cystine/H(+) symporter that mediates export of cystine, the oxidized dimer of cysteine, from lysosomes. May play a role in the degradation of engulfed apoptotic cells.</text>
</comment>
<evidence type="ECO:0000256" key="11">
    <source>
        <dbReference type="ARBA" id="ARBA00023228"/>
    </source>
</evidence>
<proteinExistence type="inferred from homology"/>
<comment type="subcellular location">
    <subcellularLocation>
        <location evidence="2">Cytoplasmic vesicle</location>
        <location evidence="2">Phagosome</location>
    </subcellularLocation>
    <subcellularLocation>
        <location evidence="1">Lysosome membrane</location>
        <topology evidence="1">Multi-pass membrane protein</topology>
    </subcellularLocation>
</comment>